<gene>
    <name evidence="3" type="ORF">C2R22_14050</name>
</gene>
<reference evidence="3 4" key="1">
    <citation type="submission" date="2018-01" db="EMBL/GenBank/DDBJ databases">
        <title>Complete genome sequence of Salinigranum rubrum GX10T, an extremely halophilic archaeon isolated from a marine solar saltern.</title>
        <authorList>
            <person name="Han S."/>
        </authorList>
    </citation>
    <scope>NUCLEOTIDE SEQUENCE [LARGE SCALE GENOMIC DNA]</scope>
    <source>
        <strain evidence="3 4">GX10</strain>
    </source>
</reference>
<protein>
    <submittedName>
        <fullName evidence="3">Uncharacterized protein</fullName>
    </submittedName>
</protein>
<evidence type="ECO:0000256" key="2">
    <source>
        <dbReference type="SAM" id="Phobius"/>
    </source>
</evidence>
<feature type="transmembrane region" description="Helical" evidence="2">
    <location>
        <begin position="64"/>
        <end position="83"/>
    </location>
</feature>
<sequence length="118" mass="12406">MSVPDGSDASTDADASAIQAPADAATEESDSTDGGGSDLHSTGHDRSSDSVVERVLDWARHWQAWGVALFSLLVVGWAAFLQPEASPKGYIPIFVGFAALAVGYVYLDEESQIQFASS</sequence>
<evidence type="ECO:0000256" key="1">
    <source>
        <dbReference type="SAM" id="MobiDB-lite"/>
    </source>
</evidence>
<accession>A0A2I8VL14</accession>
<keyword evidence="2" id="KW-1133">Transmembrane helix</keyword>
<dbReference type="EMBL" id="CP026309">
    <property type="protein sequence ID" value="AUV82622.1"/>
    <property type="molecule type" value="Genomic_DNA"/>
</dbReference>
<proteinExistence type="predicted"/>
<dbReference type="AlphaFoldDB" id="A0A2I8VL14"/>
<feature type="region of interest" description="Disordered" evidence="1">
    <location>
        <begin position="1"/>
        <end position="49"/>
    </location>
</feature>
<name>A0A2I8VL14_9EURY</name>
<evidence type="ECO:0000313" key="3">
    <source>
        <dbReference type="EMBL" id="AUV82622.1"/>
    </source>
</evidence>
<evidence type="ECO:0000313" key="4">
    <source>
        <dbReference type="Proteomes" id="UP000236584"/>
    </source>
</evidence>
<feature type="compositionally biased region" description="Low complexity" evidence="1">
    <location>
        <begin position="1"/>
        <end position="24"/>
    </location>
</feature>
<dbReference type="OrthoDB" id="282216at2157"/>
<dbReference type="KEGG" id="srub:C2R22_14050"/>
<keyword evidence="2" id="KW-0812">Transmembrane</keyword>
<keyword evidence="2" id="KW-0472">Membrane</keyword>
<keyword evidence="4" id="KW-1185">Reference proteome</keyword>
<dbReference type="RefSeq" id="WP_103426311.1">
    <property type="nucleotide sequence ID" value="NZ_CP026309.1"/>
</dbReference>
<organism evidence="3 4">
    <name type="scientific">Salinigranum rubrum</name>
    <dbReference type="NCBI Taxonomy" id="755307"/>
    <lineage>
        <taxon>Archaea</taxon>
        <taxon>Methanobacteriati</taxon>
        <taxon>Methanobacteriota</taxon>
        <taxon>Stenosarchaea group</taxon>
        <taxon>Halobacteria</taxon>
        <taxon>Halobacteriales</taxon>
        <taxon>Haloferacaceae</taxon>
        <taxon>Salinigranum</taxon>
    </lineage>
</organism>
<dbReference type="GeneID" id="35593235"/>
<feature type="transmembrane region" description="Helical" evidence="2">
    <location>
        <begin position="89"/>
        <end position="107"/>
    </location>
</feature>
<dbReference type="Proteomes" id="UP000236584">
    <property type="component" value="Chromosome"/>
</dbReference>